<sequence length="339" mass="37639">MKAVGLYKYLPIEHEESLIDLEMEKPKPQGRDLLVEVKAISVNPVDTKVRAPKEQEEEAAKILGWDASGIVVECGPDCTDFKPGDEVYYAGSITRQGSYSEFQLVDERITGRKPANLSFPEAAALPLTAITAYEGLFDRMGIDPDDRSRNQQKSVLIIGGAGGVGSIAVQLAKWAGLHVIATASRDETVKWVKELGADAVINHHRPMKKQIEDLSIADPDYIFCLNNTDLHWEGMSEIIKPQGTVCSIVENKEPLDLNLLKNKSAAFVWEFMFTRAMFETEDMDQQQVLLNRISKLIEEGALKTTVNETLSPINADNLKKAHKKIESGKTIGKIVLQDF</sequence>
<dbReference type="Gene3D" id="3.40.50.720">
    <property type="entry name" value="NAD(P)-binding Rossmann-like Domain"/>
    <property type="match status" value="1"/>
</dbReference>
<dbReference type="Pfam" id="PF08240">
    <property type="entry name" value="ADH_N"/>
    <property type="match status" value="1"/>
</dbReference>
<keyword evidence="2" id="KW-0479">Metal-binding</keyword>
<dbReference type="AlphaFoldDB" id="A0A084H4E1"/>
<evidence type="ECO:0000256" key="1">
    <source>
        <dbReference type="ARBA" id="ARBA00010371"/>
    </source>
</evidence>
<dbReference type="OrthoDB" id="9792162at2"/>
<protein>
    <recommendedName>
        <fullName evidence="2">Zinc-type alcohol dehydrogenase-like protein</fullName>
    </recommendedName>
</protein>
<evidence type="ECO:0000259" key="3">
    <source>
        <dbReference type="SMART" id="SM00829"/>
    </source>
</evidence>
<reference evidence="4 5" key="1">
    <citation type="journal article" date="2005" name="Int. J. Syst. Evol. Microbiol.">
        <title>Bacillus cibi sp. nov., isolated from jeotgal, a traditional Korean fermented seafood.</title>
        <authorList>
            <person name="Yoon J.H."/>
            <person name="Lee C.H."/>
            <person name="Oh T.K."/>
        </authorList>
    </citation>
    <scope>NUCLEOTIDE SEQUENCE [LARGE SCALE GENOMIC DNA]</scope>
    <source>
        <strain evidence="4 5">DSM 16189</strain>
    </source>
</reference>
<dbReference type="InterPro" id="IPR011032">
    <property type="entry name" value="GroES-like_sf"/>
</dbReference>
<dbReference type="CDD" id="cd08252">
    <property type="entry name" value="AL_MDR"/>
    <property type="match status" value="1"/>
</dbReference>
<dbReference type="Pfam" id="PF00107">
    <property type="entry name" value="ADH_zinc_N"/>
    <property type="match status" value="1"/>
</dbReference>
<dbReference type="Gene3D" id="3.90.180.10">
    <property type="entry name" value="Medium-chain alcohol dehydrogenases, catalytic domain"/>
    <property type="match status" value="1"/>
</dbReference>
<keyword evidence="2" id="KW-0862">Zinc</keyword>
<dbReference type="Proteomes" id="UP000028549">
    <property type="component" value="Unassembled WGS sequence"/>
</dbReference>
<dbReference type="PANTHER" id="PTHR44013">
    <property type="entry name" value="ZINC-TYPE ALCOHOL DEHYDROGENASE-LIKE PROTEIN C16A3.02C"/>
    <property type="match status" value="1"/>
</dbReference>
<proteinExistence type="inferred from homology"/>
<dbReference type="RefSeq" id="WP_029280944.1">
    <property type="nucleotide sequence ID" value="NZ_JNVC02000001.1"/>
</dbReference>
<evidence type="ECO:0000313" key="5">
    <source>
        <dbReference type="Proteomes" id="UP000028549"/>
    </source>
</evidence>
<feature type="domain" description="Enoyl reductase (ER)" evidence="3">
    <location>
        <begin position="17"/>
        <end position="336"/>
    </location>
</feature>
<comment type="similarity">
    <text evidence="1 2">Belongs to the zinc-containing alcohol dehydrogenase family. Quinone oxidoreductase subfamily.</text>
</comment>
<dbReference type="SUPFAM" id="SSF50129">
    <property type="entry name" value="GroES-like"/>
    <property type="match status" value="1"/>
</dbReference>
<dbReference type="EMBL" id="JNVC02000001">
    <property type="protein sequence ID" value="KEZ54453.1"/>
    <property type="molecule type" value="Genomic_DNA"/>
</dbReference>
<keyword evidence="5" id="KW-1185">Reference proteome</keyword>
<dbReference type="InterPro" id="IPR052733">
    <property type="entry name" value="Chloroplast_QOR"/>
</dbReference>
<dbReference type="GO" id="GO:0016491">
    <property type="term" value="F:oxidoreductase activity"/>
    <property type="evidence" value="ECO:0007669"/>
    <property type="project" value="UniProtKB-KW"/>
</dbReference>
<dbReference type="STRING" id="246786.GS18_0205955"/>
<keyword evidence="2" id="KW-0560">Oxidoreductase</keyword>
<comment type="caution">
    <text evidence="4">The sequence shown here is derived from an EMBL/GenBank/DDBJ whole genome shotgun (WGS) entry which is preliminary data.</text>
</comment>
<dbReference type="SUPFAM" id="SSF51735">
    <property type="entry name" value="NAD(P)-binding Rossmann-fold domains"/>
    <property type="match status" value="1"/>
</dbReference>
<accession>A0A084H4E1</accession>
<dbReference type="InterPro" id="IPR036291">
    <property type="entry name" value="NAD(P)-bd_dom_sf"/>
</dbReference>
<evidence type="ECO:0000313" key="4">
    <source>
        <dbReference type="EMBL" id="KEZ54453.1"/>
    </source>
</evidence>
<dbReference type="PANTHER" id="PTHR44013:SF1">
    <property type="entry name" value="ZINC-TYPE ALCOHOL DEHYDROGENASE-LIKE PROTEIN C16A3.02C"/>
    <property type="match status" value="1"/>
</dbReference>
<organism evidence="4 5">
    <name type="scientific">Metabacillus indicus</name>
    <name type="common">Bacillus indicus</name>
    <dbReference type="NCBI Taxonomy" id="246786"/>
    <lineage>
        <taxon>Bacteria</taxon>
        <taxon>Bacillati</taxon>
        <taxon>Bacillota</taxon>
        <taxon>Bacilli</taxon>
        <taxon>Bacillales</taxon>
        <taxon>Bacillaceae</taxon>
        <taxon>Metabacillus</taxon>
    </lineage>
</organism>
<dbReference type="GO" id="GO:0008270">
    <property type="term" value="F:zinc ion binding"/>
    <property type="evidence" value="ECO:0007669"/>
    <property type="project" value="InterPro"/>
</dbReference>
<evidence type="ECO:0000256" key="2">
    <source>
        <dbReference type="RuleBase" id="RU364000"/>
    </source>
</evidence>
<dbReference type="SMART" id="SM00829">
    <property type="entry name" value="PKS_ER"/>
    <property type="match status" value="1"/>
</dbReference>
<dbReference type="NCBIfam" id="TIGR02817">
    <property type="entry name" value="adh_fam_1"/>
    <property type="match status" value="1"/>
</dbReference>
<gene>
    <name evidence="4" type="ORF">GS18_0205955</name>
</gene>
<dbReference type="InterPro" id="IPR014182">
    <property type="entry name" value="ADH_Zn_typ-1"/>
</dbReference>
<name>A0A084H4E1_METID</name>
<dbReference type="InterPro" id="IPR020843">
    <property type="entry name" value="ER"/>
</dbReference>
<dbReference type="InterPro" id="IPR013154">
    <property type="entry name" value="ADH-like_N"/>
</dbReference>
<dbReference type="InterPro" id="IPR013149">
    <property type="entry name" value="ADH-like_C"/>
</dbReference>